<reference evidence="2" key="1">
    <citation type="submission" date="2021-02" db="EMBL/GenBank/DDBJ databases">
        <authorList>
            <person name="Dougan E. K."/>
            <person name="Rhodes N."/>
            <person name="Thang M."/>
            <person name="Chan C."/>
        </authorList>
    </citation>
    <scope>NUCLEOTIDE SEQUENCE</scope>
</reference>
<sequence length="328" mass="36615">MQKLACWFVQAGRFGGMYAGFPRENASTAPLSLCMAITSSGPSFATMMKGLKTWVVEPATENKNAYAEGTEDDGSLQLALTTAGRECLQLSCMDLQTGRCLCLSLSWIQETNDVWENATLPRRHTLQDPQSLCESSFTAVKLKRKGRTADGHSCDCTDKPKKKADVAASPLNLFGSKEKKGTEQIAKELERERQQAERENADKEMATAFGEFEGAKEHYDKAISEVNSAWKAFLEQQPKYETSFWLLKAMHDSECRKLMEDHNGAMADCHKNWLTAREEYFARARVPQCVQGEEPAFEFQVSPLLSVLAPLLFSAGAQEKSSRLTHFL</sequence>
<accession>A0A812T2V4</accession>
<evidence type="ECO:0000256" key="1">
    <source>
        <dbReference type="SAM" id="Coils"/>
    </source>
</evidence>
<dbReference type="OrthoDB" id="413945at2759"/>
<name>A0A812T2V4_9DINO</name>
<proteinExistence type="predicted"/>
<gene>
    <name evidence="2" type="ORF">SNEC2469_LOCUS14335</name>
</gene>
<evidence type="ECO:0000313" key="3">
    <source>
        <dbReference type="Proteomes" id="UP000601435"/>
    </source>
</evidence>
<dbReference type="AlphaFoldDB" id="A0A812T2V4"/>
<keyword evidence="1" id="KW-0175">Coiled coil</keyword>
<keyword evidence="3" id="KW-1185">Reference proteome</keyword>
<dbReference type="Proteomes" id="UP000601435">
    <property type="component" value="Unassembled WGS sequence"/>
</dbReference>
<comment type="caution">
    <text evidence="2">The sequence shown here is derived from an EMBL/GenBank/DDBJ whole genome shotgun (WGS) entry which is preliminary data.</text>
</comment>
<dbReference type="EMBL" id="CAJNJA010022964">
    <property type="protein sequence ID" value="CAE7503168.1"/>
    <property type="molecule type" value="Genomic_DNA"/>
</dbReference>
<protein>
    <submittedName>
        <fullName evidence="2">Uncharacterized protein</fullName>
    </submittedName>
</protein>
<organism evidence="2 3">
    <name type="scientific">Symbiodinium necroappetens</name>
    <dbReference type="NCBI Taxonomy" id="1628268"/>
    <lineage>
        <taxon>Eukaryota</taxon>
        <taxon>Sar</taxon>
        <taxon>Alveolata</taxon>
        <taxon>Dinophyceae</taxon>
        <taxon>Suessiales</taxon>
        <taxon>Symbiodiniaceae</taxon>
        <taxon>Symbiodinium</taxon>
    </lineage>
</organism>
<evidence type="ECO:0000313" key="2">
    <source>
        <dbReference type="EMBL" id="CAE7503168.1"/>
    </source>
</evidence>
<feature type="coiled-coil region" evidence="1">
    <location>
        <begin position="179"/>
        <end position="211"/>
    </location>
</feature>